<dbReference type="InterPro" id="IPR003439">
    <property type="entry name" value="ABC_transporter-like_ATP-bd"/>
</dbReference>
<name>A0A1H8JJC3_9RHOB</name>
<evidence type="ECO:0000313" key="6">
    <source>
        <dbReference type="EMBL" id="SEN80328.1"/>
    </source>
</evidence>
<evidence type="ECO:0000259" key="5">
    <source>
        <dbReference type="PROSITE" id="PS50893"/>
    </source>
</evidence>
<dbReference type="GO" id="GO:0016887">
    <property type="term" value="F:ATP hydrolysis activity"/>
    <property type="evidence" value="ECO:0007669"/>
    <property type="project" value="InterPro"/>
</dbReference>
<dbReference type="Proteomes" id="UP000199585">
    <property type="component" value="Unassembled WGS sequence"/>
</dbReference>
<dbReference type="Pfam" id="PF00005">
    <property type="entry name" value="ABC_tran"/>
    <property type="match status" value="1"/>
</dbReference>
<dbReference type="PANTHER" id="PTHR42788">
    <property type="entry name" value="TAURINE IMPORT ATP-BINDING PROTEIN-RELATED"/>
    <property type="match status" value="1"/>
</dbReference>
<dbReference type="STRING" id="245187.SAMN04488003_1387"/>
<keyword evidence="4 6" id="KW-0067">ATP-binding</keyword>
<dbReference type="SMART" id="SM00382">
    <property type="entry name" value="AAA"/>
    <property type="match status" value="1"/>
</dbReference>
<dbReference type="PANTHER" id="PTHR42788:SF19">
    <property type="entry name" value="ALIPHATIC SULFONATES IMPORT ATP-BINDING PROTEIN SSUB 2"/>
    <property type="match status" value="1"/>
</dbReference>
<evidence type="ECO:0000313" key="7">
    <source>
        <dbReference type="Proteomes" id="UP000199585"/>
    </source>
</evidence>
<dbReference type="GO" id="GO:0005524">
    <property type="term" value="F:ATP binding"/>
    <property type="evidence" value="ECO:0007669"/>
    <property type="project" value="UniProtKB-KW"/>
</dbReference>
<dbReference type="PROSITE" id="PS50893">
    <property type="entry name" value="ABC_TRANSPORTER_2"/>
    <property type="match status" value="1"/>
</dbReference>
<dbReference type="AlphaFoldDB" id="A0A1H8JJC3"/>
<keyword evidence="2" id="KW-0813">Transport</keyword>
<accession>A0A1H8JJC3</accession>
<dbReference type="OrthoDB" id="9802264at2"/>
<dbReference type="Gene3D" id="3.40.50.300">
    <property type="entry name" value="P-loop containing nucleotide triphosphate hydrolases"/>
    <property type="match status" value="1"/>
</dbReference>
<evidence type="ECO:0000256" key="4">
    <source>
        <dbReference type="ARBA" id="ARBA00022840"/>
    </source>
</evidence>
<dbReference type="SUPFAM" id="SSF52540">
    <property type="entry name" value="P-loop containing nucleoside triphosphate hydrolases"/>
    <property type="match status" value="1"/>
</dbReference>
<organism evidence="6 7">
    <name type="scientific">Loktanella fryxellensis</name>
    <dbReference type="NCBI Taxonomy" id="245187"/>
    <lineage>
        <taxon>Bacteria</taxon>
        <taxon>Pseudomonadati</taxon>
        <taxon>Pseudomonadota</taxon>
        <taxon>Alphaproteobacteria</taxon>
        <taxon>Rhodobacterales</taxon>
        <taxon>Roseobacteraceae</taxon>
        <taxon>Loktanella</taxon>
    </lineage>
</organism>
<evidence type="ECO:0000256" key="2">
    <source>
        <dbReference type="ARBA" id="ARBA00022448"/>
    </source>
</evidence>
<evidence type="ECO:0000256" key="1">
    <source>
        <dbReference type="ARBA" id="ARBA00005417"/>
    </source>
</evidence>
<dbReference type="RefSeq" id="WP_089905680.1">
    <property type="nucleotide sequence ID" value="NZ_FOCI01000038.1"/>
</dbReference>
<keyword evidence="7" id="KW-1185">Reference proteome</keyword>
<sequence>MTDTVAALDLPGFAYGTTPVLGPVALRVARGEVLALTGASGIGKSTLLRILAGLSPAVGIRAVTPRIAFVFQEPVLLRWRTARRNVEIAAGVTPAAAQAALEDVGVGDLAARFPDQMSLGQQRRLTLARAFATAPDLMLLDEPFVSLDQPTADAMMSLFAGLAARRPMGCVIVTHTPAEVARLATRVLHLSGRPATVHAMPVRSGDAGGGLLA</sequence>
<keyword evidence="3" id="KW-0547">Nucleotide-binding</keyword>
<dbReference type="InterPro" id="IPR017871">
    <property type="entry name" value="ABC_transporter-like_CS"/>
</dbReference>
<feature type="domain" description="ABC transporter" evidence="5">
    <location>
        <begin position="5"/>
        <end position="210"/>
    </location>
</feature>
<dbReference type="PROSITE" id="PS00211">
    <property type="entry name" value="ABC_TRANSPORTER_1"/>
    <property type="match status" value="1"/>
</dbReference>
<reference evidence="6 7" key="1">
    <citation type="submission" date="2016-10" db="EMBL/GenBank/DDBJ databases">
        <authorList>
            <person name="de Groot N.N."/>
        </authorList>
    </citation>
    <scope>NUCLEOTIDE SEQUENCE [LARGE SCALE GENOMIC DNA]</scope>
    <source>
        <strain evidence="6 7">DSM 16213</strain>
    </source>
</reference>
<comment type="similarity">
    <text evidence="1">Belongs to the ABC transporter superfamily.</text>
</comment>
<gene>
    <name evidence="6" type="ORF">SAMN04488003_1387</name>
</gene>
<evidence type="ECO:0000256" key="3">
    <source>
        <dbReference type="ARBA" id="ARBA00022741"/>
    </source>
</evidence>
<dbReference type="InterPro" id="IPR003593">
    <property type="entry name" value="AAA+_ATPase"/>
</dbReference>
<dbReference type="InterPro" id="IPR050166">
    <property type="entry name" value="ABC_transporter_ATP-bind"/>
</dbReference>
<protein>
    <submittedName>
        <fullName evidence="6">NitT/TauT family transport system ATP-binding protein</fullName>
    </submittedName>
</protein>
<dbReference type="InterPro" id="IPR027417">
    <property type="entry name" value="P-loop_NTPase"/>
</dbReference>
<dbReference type="EMBL" id="FOCI01000038">
    <property type="protein sequence ID" value="SEN80328.1"/>
    <property type="molecule type" value="Genomic_DNA"/>
</dbReference>
<proteinExistence type="inferred from homology"/>